<dbReference type="GO" id="GO:0030131">
    <property type="term" value="C:clathrin adaptor complex"/>
    <property type="evidence" value="ECO:0007669"/>
    <property type="project" value="InterPro"/>
</dbReference>
<keyword evidence="3" id="KW-0653">Protein transport</keyword>
<dbReference type="KEGG" id="pif:PITG_14462"/>
<dbReference type="InterPro" id="IPR011012">
    <property type="entry name" value="Longin-like_dom_sf"/>
</dbReference>
<dbReference type="Pfam" id="PF00928">
    <property type="entry name" value="Adap_comp_sub"/>
    <property type="match status" value="1"/>
</dbReference>
<name>D0NPW9_PHYIT</name>
<dbReference type="eggNOG" id="KOG0937">
    <property type="taxonomic scope" value="Eukaryota"/>
</dbReference>
<evidence type="ECO:0000256" key="3">
    <source>
        <dbReference type="ARBA" id="ARBA00022927"/>
    </source>
</evidence>
<protein>
    <submittedName>
        <fullName evidence="6">AP-1 complex subunit mu, putative</fullName>
    </submittedName>
</protein>
<evidence type="ECO:0000256" key="4">
    <source>
        <dbReference type="ARBA" id="ARBA00023136"/>
    </source>
</evidence>
<dbReference type="GO" id="GO:0016192">
    <property type="term" value="P:vesicle-mediated transport"/>
    <property type="evidence" value="ECO:0007669"/>
    <property type="project" value="InterPro"/>
</dbReference>
<dbReference type="AlphaFoldDB" id="D0NPW9"/>
<dbReference type="PANTHER" id="PTHR10529">
    <property type="entry name" value="AP COMPLEX SUBUNIT MU"/>
    <property type="match status" value="1"/>
</dbReference>
<evidence type="ECO:0000313" key="6">
    <source>
        <dbReference type="EMBL" id="EEY62681.1"/>
    </source>
</evidence>
<keyword evidence="7" id="KW-1185">Reference proteome</keyword>
<dbReference type="Proteomes" id="UP000006643">
    <property type="component" value="Unassembled WGS sequence"/>
</dbReference>
<dbReference type="CDD" id="cd09250">
    <property type="entry name" value="AP-1_Mu1_Cterm"/>
    <property type="match status" value="1"/>
</dbReference>
<proteinExistence type="predicted"/>
<dbReference type="GO" id="GO:0006886">
    <property type="term" value="P:intracellular protein transport"/>
    <property type="evidence" value="ECO:0007669"/>
    <property type="project" value="InterPro"/>
</dbReference>
<dbReference type="FunCoup" id="D0NPW9">
    <property type="interactions" value="257"/>
</dbReference>
<dbReference type="GO" id="GO:0012505">
    <property type="term" value="C:endomembrane system"/>
    <property type="evidence" value="ECO:0007669"/>
    <property type="project" value="UniProtKB-SubCell"/>
</dbReference>
<sequence length="678" mass="77058">MSASSKFTRYVQDKDDSEQRPVFTEDGFTFVYLKHNNLYLMTVTKVNSNVALMLMYLTRICQVFRDYFGELEEESIRDNFVIIFELLDETMDHGYPQTTEARILREYITQEGHRLEAAPRPPTALTNAVSWRSEGIKHRKNEIFLDVVEKLNLLVSSNGTVLHSEIIGAVKMKSFLSGMPELKLGLNDKALFEATGRSSSKGKAVEMEDIKFHQCVRLARFESDRTISFIPPDGEFDLMTYRLATHVKPLIWVEAVVEPHSRSRIEYMVKAKSQFKSRSIANNVEIVIPVPPDVDSPSFKCSIGSVTYVPDRDAIVWSIKQFNGSREYLMRAHFGLPSVDNHEATDDWKAPIQVKFEIPYFTVSGIQVRYLKIIEKSGYQALPWLSRQSRRASVCCASSVENGTTKVSSTIDQECGQRRRTRFLELVAWLQLQSSLDLHRVESWQQLGAMSCCSKAIPSNDLWSRQQNLSTSASEERDAACVESLVLCHEHLASSKGCQFELPIRPIGHEDIAVFAAGHHERPASKRAQAPKLSLSNKDLSQKVFTSLNGLLNWPPTRWTRVESYEKSVRTSGENIHVPQQVLGVTRYPYHCHKLLVATLSLSHLVEERWRSHRHIRDARSSHTQFLQRLTARNAPSLLHALALSDRSLWGFNSTDTDLETHRPLLTNVPTGGQHTAT</sequence>
<dbReference type="SUPFAM" id="SSF49447">
    <property type="entry name" value="Second domain of Mu2 adaptin subunit (ap50) of ap2 adaptor"/>
    <property type="match status" value="1"/>
</dbReference>
<dbReference type="STRING" id="403677.D0NPW9"/>
<dbReference type="InterPro" id="IPR036168">
    <property type="entry name" value="AP2_Mu_C_sf"/>
</dbReference>
<dbReference type="RefSeq" id="XP_002898923.1">
    <property type="nucleotide sequence ID" value="XM_002898877.1"/>
</dbReference>
<evidence type="ECO:0000256" key="1">
    <source>
        <dbReference type="ARBA" id="ARBA00004308"/>
    </source>
</evidence>
<dbReference type="InterPro" id="IPR001392">
    <property type="entry name" value="Clathrin_mu"/>
</dbReference>
<reference evidence="7" key="1">
    <citation type="journal article" date="2009" name="Nature">
        <title>Genome sequence and analysis of the Irish potato famine pathogen Phytophthora infestans.</title>
        <authorList>
            <consortium name="The Broad Institute Genome Sequencing Platform"/>
            <person name="Haas B.J."/>
            <person name="Kamoun S."/>
            <person name="Zody M.C."/>
            <person name="Jiang R.H."/>
            <person name="Handsaker R.E."/>
            <person name="Cano L.M."/>
            <person name="Grabherr M."/>
            <person name="Kodira C.D."/>
            <person name="Raffaele S."/>
            <person name="Torto-Alalibo T."/>
            <person name="Bozkurt T.O."/>
            <person name="Ah-Fong A.M."/>
            <person name="Alvarado L."/>
            <person name="Anderson V.L."/>
            <person name="Armstrong M.R."/>
            <person name="Avrova A."/>
            <person name="Baxter L."/>
            <person name="Beynon J."/>
            <person name="Boevink P.C."/>
            <person name="Bollmann S.R."/>
            <person name="Bos J.I."/>
            <person name="Bulone V."/>
            <person name="Cai G."/>
            <person name="Cakir C."/>
            <person name="Carrington J.C."/>
            <person name="Chawner M."/>
            <person name="Conti L."/>
            <person name="Costanzo S."/>
            <person name="Ewan R."/>
            <person name="Fahlgren N."/>
            <person name="Fischbach M.A."/>
            <person name="Fugelstad J."/>
            <person name="Gilroy E.M."/>
            <person name="Gnerre S."/>
            <person name="Green P.J."/>
            <person name="Grenville-Briggs L.J."/>
            <person name="Griffith J."/>
            <person name="Grunwald N.J."/>
            <person name="Horn K."/>
            <person name="Horner N.R."/>
            <person name="Hu C.H."/>
            <person name="Huitema E."/>
            <person name="Jeong D.H."/>
            <person name="Jones A.M."/>
            <person name="Jones J.D."/>
            <person name="Jones R.W."/>
            <person name="Karlsson E.K."/>
            <person name="Kunjeti S.G."/>
            <person name="Lamour K."/>
            <person name="Liu Z."/>
            <person name="Ma L."/>
            <person name="Maclean D."/>
            <person name="Chibucos M.C."/>
            <person name="McDonald H."/>
            <person name="McWalters J."/>
            <person name="Meijer H.J."/>
            <person name="Morgan W."/>
            <person name="Morris P.F."/>
            <person name="Munro C.A."/>
            <person name="O'Neill K."/>
            <person name="Ospina-Giraldo M."/>
            <person name="Pinzon A."/>
            <person name="Pritchard L."/>
            <person name="Ramsahoye B."/>
            <person name="Ren Q."/>
            <person name="Restrepo S."/>
            <person name="Roy S."/>
            <person name="Sadanandom A."/>
            <person name="Savidor A."/>
            <person name="Schornack S."/>
            <person name="Schwartz D.C."/>
            <person name="Schumann U.D."/>
            <person name="Schwessinger B."/>
            <person name="Seyer L."/>
            <person name="Sharpe T."/>
            <person name="Silvar C."/>
            <person name="Song J."/>
            <person name="Studholme D.J."/>
            <person name="Sykes S."/>
            <person name="Thines M."/>
            <person name="van de Vondervoort P.J."/>
            <person name="Phuntumart V."/>
            <person name="Wawra S."/>
            <person name="Weide R."/>
            <person name="Win J."/>
            <person name="Young C."/>
            <person name="Zhou S."/>
            <person name="Fry W."/>
            <person name="Meyers B.C."/>
            <person name="van West P."/>
            <person name="Ristaino J."/>
            <person name="Govers F."/>
            <person name="Birch P.R."/>
            <person name="Whisson S.C."/>
            <person name="Judelson H.S."/>
            <person name="Nusbaum C."/>
        </authorList>
    </citation>
    <scope>NUCLEOTIDE SEQUENCE [LARGE SCALE GENOMIC DNA]</scope>
    <source>
        <strain evidence="7">T30-4</strain>
    </source>
</reference>
<dbReference type="SUPFAM" id="SSF64356">
    <property type="entry name" value="SNARE-like"/>
    <property type="match status" value="1"/>
</dbReference>
<evidence type="ECO:0000259" key="5">
    <source>
        <dbReference type="PROSITE" id="PS51072"/>
    </source>
</evidence>
<dbReference type="Pfam" id="PF01217">
    <property type="entry name" value="Clat_adaptor_s"/>
    <property type="match status" value="1"/>
</dbReference>
<dbReference type="OrthoDB" id="10259133at2759"/>
<accession>D0NPW9</accession>
<dbReference type="HOGENOM" id="CLU_405729_0_0_1"/>
<keyword evidence="2" id="KW-0813">Transport</keyword>
<comment type="subcellular location">
    <subcellularLocation>
        <location evidence="1">Endomembrane system</location>
    </subcellularLocation>
</comment>
<dbReference type="GeneID" id="9479941"/>
<dbReference type="VEuPathDB" id="FungiDB:PITG_14462"/>
<dbReference type="Gene3D" id="2.60.40.1170">
    <property type="entry name" value="Mu homology domain, subdomain B"/>
    <property type="match status" value="2"/>
</dbReference>
<dbReference type="InterPro" id="IPR018240">
    <property type="entry name" value="Clathrin_mu_CS"/>
</dbReference>
<dbReference type="PROSITE" id="PS00991">
    <property type="entry name" value="CLAT_ADAPTOR_M_2"/>
    <property type="match status" value="1"/>
</dbReference>
<dbReference type="InParanoid" id="D0NPW9"/>
<dbReference type="PROSITE" id="PS51072">
    <property type="entry name" value="MHD"/>
    <property type="match status" value="1"/>
</dbReference>
<evidence type="ECO:0000256" key="2">
    <source>
        <dbReference type="ARBA" id="ARBA00022448"/>
    </source>
</evidence>
<keyword evidence="4" id="KW-0472">Membrane</keyword>
<dbReference type="PROSITE" id="PS00990">
    <property type="entry name" value="CLAT_ADAPTOR_M_1"/>
    <property type="match status" value="1"/>
</dbReference>
<feature type="domain" description="MHD" evidence="5">
    <location>
        <begin position="140"/>
        <end position="397"/>
    </location>
</feature>
<dbReference type="FunFam" id="3.30.450.60:FF:000002">
    <property type="entry name" value="AP-2 complex subunit mu, putative"/>
    <property type="match status" value="1"/>
</dbReference>
<evidence type="ECO:0000313" key="7">
    <source>
        <dbReference type="Proteomes" id="UP000006643"/>
    </source>
</evidence>
<dbReference type="InterPro" id="IPR022775">
    <property type="entry name" value="AP_mu_sigma_su"/>
</dbReference>
<dbReference type="Gene3D" id="3.30.450.60">
    <property type="match status" value="1"/>
</dbReference>
<organism evidence="6 7">
    <name type="scientific">Phytophthora infestans (strain T30-4)</name>
    <name type="common">Potato late blight agent</name>
    <dbReference type="NCBI Taxonomy" id="403677"/>
    <lineage>
        <taxon>Eukaryota</taxon>
        <taxon>Sar</taxon>
        <taxon>Stramenopiles</taxon>
        <taxon>Oomycota</taxon>
        <taxon>Peronosporomycetes</taxon>
        <taxon>Peronosporales</taxon>
        <taxon>Peronosporaceae</taxon>
        <taxon>Phytophthora</taxon>
    </lineage>
</organism>
<dbReference type="InterPro" id="IPR028565">
    <property type="entry name" value="MHD"/>
</dbReference>
<dbReference type="InterPro" id="IPR050431">
    <property type="entry name" value="Adaptor_comp_med_subunit"/>
</dbReference>
<gene>
    <name evidence="6" type="ORF">PITG_14462</name>
</gene>
<dbReference type="EMBL" id="DS028151">
    <property type="protein sequence ID" value="EEY62681.1"/>
    <property type="molecule type" value="Genomic_DNA"/>
</dbReference>
<dbReference type="PRINTS" id="PR00314">
    <property type="entry name" value="CLATHRINADPT"/>
</dbReference>